<dbReference type="InterPro" id="IPR041569">
    <property type="entry name" value="AAA_lid_3"/>
</dbReference>
<dbReference type="GO" id="GO:0005524">
    <property type="term" value="F:ATP binding"/>
    <property type="evidence" value="ECO:0007669"/>
    <property type="project" value="UniProtKB-KW"/>
</dbReference>
<gene>
    <name evidence="15" type="ORF">KK1_034882</name>
</gene>
<keyword evidence="13" id="KW-1133">Transmembrane helix</keyword>
<keyword evidence="5" id="KW-0547">Nucleotide-binding</keyword>
<keyword evidence="16" id="KW-1185">Reference proteome</keyword>
<keyword evidence="13" id="KW-0812">Transmembrane</keyword>
<evidence type="ECO:0000256" key="11">
    <source>
        <dbReference type="ARBA" id="ARBA00034532"/>
    </source>
</evidence>
<dbReference type="STRING" id="3821.A0A151RM47"/>
<evidence type="ECO:0000256" key="1">
    <source>
        <dbReference type="ARBA" id="ARBA00004370"/>
    </source>
</evidence>
<keyword evidence="8" id="KW-0653">Protein transport</keyword>
<evidence type="ECO:0000256" key="4">
    <source>
        <dbReference type="ARBA" id="ARBA00022593"/>
    </source>
</evidence>
<dbReference type="AlphaFoldDB" id="A0A151RM47"/>
<dbReference type="FunFam" id="1.10.8.60:FF:000125">
    <property type="entry name" value="Peroxisome biogenesis protein 1"/>
    <property type="match status" value="1"/>
</dbReference>
<dbReference type="FunFam" id="3.10.330.10:FF:000006">
    <property type="entry name" value="Peroxisome biogenesis factor 1"/>
    <property type="match status" value="1"/>
</dbReference>
<dbReference type="GO" id="GO:0016887">
    <property type="term" value="F:ATP hydrolysis activity"/>
    <property type="evidence" value="ECO:0007669"/>
    <property type="project" value="InterPro"/>
</dbReference>
<comment type="similarity">
    <text evidence="2">Belongs to the AAA ATPase family.</text>
</comment>
<keyword evidence="3" id="KW-0813">Transport</keyword>
<dbReference type="InterPro" id="IPR003959">
    <property type="entry name" value="ATPase_AAA_core"/>
</dbReference>
<dbReference type="InterPro" id="IPR029067">
    <property type="entry name" value="CDC48_domain_2-like_sf"/>
</dbReference>
<dbReference type="InterPro" id="IPR003960">
    <property type="entry name" value="ATPase_AAA_CS"/>
</dbReference>
<dbReference type="InterPro" id="IPR003593">
    <property type="entry name" value="AAA+_ATPase"/>
</dbReference>
<dbReference type="GO" id="GO:0016558">
    <property type="term" value="P:protein import into peroxisome matrix"/>
    <property type="evidence" value="ECO:0007669"/>
    <property type="project" value="TreeGrafter"/>
</dbReference>
<dbReference type="FunFam" id="3.40.50.300:FF:000149">
    <property type="entry name" value="Nuclear valosin-containing protein-like"/>
    <property type="match status" value="1"/>
</dbReference>
<feature type="transmembrane region" description="Helical" evidence="13">
    <location>
        <begin position="1119"/>
        <end position="1142"/>
    </location>
</feature>
<comment type="catalytic activity">
    <reaction evidence="12">
        <text>ATP + H2O = ADP + phosphate + H(+)</text>
        <dbReference type="Rhea" id="RHEA:13065"/>
        <dbReference type="ChEBI" id="CHEBI:15377"/>
        <dbReference type="ChEBI" id="CHEBI:15378"/>
        <dbReference type="ChEBI" id="CHEBI:30616"/>
        <dbReference type="ChEBI" id="CHEBI:43474"/>
        <dbReference type="ChEBI" id="CHEBI:456216"/>
    </reaction>
    <physiologicalReaction direction="left-to-right" evidence="12">
        <dbReference type="Rhea" id="RHEA:13066"/>
    </physiologicalReaction>
</comment>
<dbReference type="CDD" id="cd19526">
    <property type="entry name" value="RecA-like_PEX1_r2"/>
    <property type="match status" value="1"/>
</dbReference>
<keyword evidence="9 13" id="KW-0472">Membrane</keyword>
<sequence length="1177" mass="129571">MELEVKVVGGIDSCFVSLPLSLIQTLHSKRSTPLPELLALELRSPTHPPHTWFVAWSGATSASSAIEVSPLFAECVSLPNHASVQVRAAPNVPHASLVTIEPHTEDDWEILELNADQAEAKILSQVRIVHEGMRFPLWLHGHTVITFQVASVIPKNAVVQLMPGTEVAVAPKRRKRILDPAGDSHLDSSNKENTVKMLLRLQDPDGLCSISTHLKGDEFRLTSIAFVHPETAKQYSFNMLQSVLIVPRVSKENVNVSRTNTKAKSGSATNEVENGYIDKTEYRQTIVQLLISESVAKGHVMVAKSLRLYLGASLHSWVYLKSCDIIMDKSIPSTFLFPCQFKLSRQENDVEKDGLEVFHGHKNHIDEKLHAKATSGVSGDAIDWSIQNEVVAALSDESNYKGEEEATNLSQNRKGLQSLVRLWYITQLKAITSITGMEVSSLVMGNNTLLHFELSCYKLRSNGKVQLAYNSSVNSGKAPEMLFLLTFGEEYLHHGKLNAYEVALGGRVNNINILDLKLFERIKLCDPLSIHCIEERASQDHISSNVSSLGWMEKTADDVINRMLILLCSASGLWFGSHNLPLPGHVLIYGPPGSGKTILARTVAKSLENREDILAHIIFVSCSKLALEKVPIIRQELANHVTEALYHAPSVVIFDDLDSIISAPDSEGSQPSISVAGLTDFLVDIMDEYGEKRRKSCGFGPIAFIASIQSLEKIPQPLSSSGRFDFHIKLPAPAASERKAMLKHEIQRRHLRCDDDIVLDVAVKCDGYDGYDLEILVDRTVHAAVRRFLPSNASIYEHESPSLLREDFSQAMLDFLPVAMRDVTKSASDDGRSGWDDVGGLVDIRNAIKEMIELPSKFPKTFAQAPLRLRSNVLLYGPPGCGKTHIVGAAAAASSLRFISVKGPELLNKYIGASEQAVRDIFSKAAAAAPCLLFFDEFDSIAPKRGHDNTGVTDRVVNQFLTELDGVEILTGVFVFAATSRPDLLDAALLRPGRLDRLLFCDFPSWHERLEILTVLSRKLPMADDIDLATIANMTEGFSGADLQALLSDAQLAAVHDVLDNVDASRPEKTPVITDALLKFTTSKARPSVSEQEKIRLYSIYHQFLDSKRSVAAQVFSCLSLLSLNLFLLSLLGGLCLVTYVARGGPAAKRSEGKCPQSTLACIHIIHRMLCYSCELI</sequence>
<keyword evidence="7" id="KW-0067">ATP-binding</keyword>
<reference evidence="15" key="1">
    <citation type="journal article" date="2012" name="Nat. Biotechnol.">
        <title>Draft genome sequence of pigeonpea (Cajanus cajan), an orphan legume crop of resource-poor farmers.</title>
        <authorList>
            <person name="Varshney R.K."/>
            <person name="Chen W."/>
            <person name="Li Y."/>
            <person name="Bharti A.K."/>
            <person name="Saxena R.K."/>
            <person name="Schlueter J.A."/>
            <person name="Donoghue M.T."/>
            <person name="Azam S."/>
            <person name="Fan G."/>
            <person name="Whaley A.M."/>
            <person name="Farmer A.D."/>
            <person name="Sheridan J."/>
            <person name="Iwata A."/>
            <person name="Tuteja R."/>
            <person name="Penmetsa R.V."/>
            <person name="Wu W."/>
            <person name="Upadhyaya H.D."/>
            <person name="Yang S.P."/>
            <person name="Shah T."/>
            <person name="Saxena K.B."/>
            <person name="Michael T."/>
            <person name="McCombie W.R."/>
            <person name="Yang B."/>
            <person name="Zhang G."/>
            <person name="Yang H."/>
            <person name="Wang J."/>
            <person name="Spillane C."/>
            <person name="Cook D.R."/>
            <person name="May G.D."/>
            <person name="Xu X."/>
            <person name="Jackson S.A."/>
        </authorList>
    </citation>
    <scope>NUCLEOTIDE SEQUENCE [LARGE SCALE GENOMIC DNA]</scope>
</reference>
<feature type="domain" description="AAA+ ATPase" evidence="14">
    <location>
        <begin position="582"/>
        <end position="734"/>
    </location>
</feature>
<feature type="domain" description="AAA+ ATPase" evidence="14">
    <location>
        <begin position="869"/>
        <end position="1005"/>
    </location>
</feature>
<dbReference type="Gramene" id="C.cajan_34280.t">
    <property type="protein sequence ID" value="C.cajan_34280.t"/>
    <property type="gene ID" value="C.cajan_34280"/>
</dbReference>
<dbReference type="SUPFAM" id="SSF52540">
    <property type="entry name" value="P-loop containing nucleoside triphosphate hydrolases"/>
    <property type="match status" value="2"/>
</dbReference>
<dbReference type="PANTHER" id="PTHR23077:SF12">
    <property type="entry name" value="PEROXISOMAL ATPASE PEX1"/>
    <property type="match status" value="1"/>
</dbReference>
<dbReference type="PROSITE" id="PS00674">
    <property type="entry name" value="AAA"/>
    <property type="match status" value="1"/>
</dbReference>
<evidence type="ECO:0000256" key="13">
    <source>
        <dbReference type="SAM" id="Phobius"/>
    </source>
</evidence>
<dbReference type="SMART" id="SM00382">
    <property type="entry name" value="AAA"/>
    <property type="match status" value="2"/>
</dbReference>
<dbReference type="Pfam" id="PF17862">
    <property type="entry name" value="AAA_lid_3"/>
    <property type="match status" value="1"/>
</dbReference>
<evidence type="ECO:0000256" key="12">
    <source>
        <dbReference type="ARBA" id="ARBA00048778"/>
    </source>
</evidence>
<accession>A0A151RM47</accession>
<name>A0A151RM47_CAJCA</name>
<evidence type="ECO:0000256" key="8">
    <source>
        <dbReference type="ARBA" id="ARBA00022927"/>
    </source>
</evidence>
<evidence type="ECO:0000256" key="3">
    <source>
        <dbReference type="ARBA" id="ARBA00022448"/>
    </source>
</evidence>
<dbReference type="Gene3D" id="3.10.330.10">
    <property type="match status" value="1"/>
</dbReference>
<evidence type="ECO:0000256" key="6">
    <source>
        <dbReference type="ARBA" id="ARBA00022801"/>
    </source>
</evidence>
<dbReference type="Gene3D" id="3.40.50.300">
    <property type="entry name" value="P-loop containing nucleotide triphosphate hydrolases"/>
    <property type="match status" value="2"/>
</dbReference>
<dbReference type="InterPro" id="IPR050168">
    <property type="entry name" value="AAA_ATPase_domain"/>
</dbReference>
<dbReference type="PANTHER" id="PTHR23077">
    <property type="entry name" value="AAA-FAMILY ATPASE"/>
    <property type="match status" value="1"/>
</dbReference>
<evidence type="ECO:0000259" key="14">
    <source>
        <dbReference type="SMART" id="SM00382"/>
    </source>
</evidence>
<dbReference type="Pfam" id="PF00004">
    <property type="entry name" value="AAA"/>
    <property type="match status" value="2"/>
</dbReference>
<evidence type="ECO:0000256" key="2">
    <source>
        <dbReference type="ARBA" id="ARBA00006914"/>
    </source>
</evidence>
<evidence type="ECO:0000313" key="16">
    <source>
        <dbReference type="Proteomes" id="UP000075243"/>
    </source>
</evidence>
<dbReference type="InterPro" id="IPR015342">
    <property type="entry name" value="PEX1-N_C-lobe"/>
</dbReference>
<dbReference type="InterPro" id="IPR009010">
    <property type="entry name" value="Asp_de-COase-like_dom_sf"/>
</dbReference>
<keyword evidence="6" id="KW-0378">Hydrolase</keyword>
<keyword evidence="4" id="KW-0962">Peroxisome biogenesis</keyword>
<dbReference type="GO" id="GO:0005778">
    <property type="term" value="C:peroxisomal membrane"/>
    <property type="evidence" value="ECO:0007669"/>
    <property type="project" value="TreeGrafter"/>
</dbReference>
<dbReference type="Pfam" id="PF09262">
    <property type="entry name" value="PEX-1N"/>
    <property type="match status" value="1"/>
</dbReference>
<dbReference type="FunFam" id="3.40.50.300:FF:001620">
    <property type="entry name" value="Peroxisome biogenesis protein 1"/>
    <property type="match status" value="1"/>
</dbReference>
<comment type="subcellular location">
    <subcellularLocation>
        <location evidence="1">Membrane</location>
    </subcellularLocation>
</comment>
<protein>
    <recommendedName>
        <fullName evidence="11">Peroxisomal ATPase PEX1</fullName>
    </recommendedName>
    <alternativeName>
        <fullName evidence="10">Peroxin-1</fullName>
    </alternativeName>
</protein>
<evidence type="ECO:0000313" key="15">
    <source>
        <dbReference type="EMBL" id="KYP43654.1"/>
    </source>
</evidence>
<dbReference type="SUPFAM" id="SSF54585">
    <property type="entry name" value="Cdc48 domain 2-like"/>
    <property type="match status" value="1"/>
</dbReference>
<evidence type="ECO:0000256" key="10">
    <source>
        <dbReference type="ARBA" id="ARBA00032509"/>
    </source>
</evidence>
<organism evidence="15 16">
    <name type="scientific">Cajanus cajan</name>
    <name type="common">Pigeon pea</name>
    <name type="synonym">Cajanus indicus</name>
    <dbReference type="NCBI Taxonomy" id="3821"/>
    <lineage>
        <taxon>Eukaryota</taxon>
        <taxon>Viridiplantae</taxon>
        <taxon>Streptophyta</taxon>
        <taxon>Embryophyta</taxon>
        <taxon>Tracheophyta</taxon>
        <taxon>Spermatophyta</taxon>
        <taxon>Magnoliopsida</taxon>
        <taxon>eudicotyledons</taxon>
        <taxon>Gunneridae</taxon>
        <taxon>Pentapetalae</taxon>
        <taxon>rosids</taxon>
        <taxon>fabids</taxon>
        <taxon>Fabales</taxon>
        <taxon>Fabaceae</taxon>
        <taxon>Papilionoideae</taxon>
        <taxon>50 kb inversion clade</taxon>
        <taxon>NPAAA clade</taxon>
        <taxon>indigoferoid/millettioid clade</taxon>
        <taxon>Phaseoleae</taxon>
        <taxon>Cajanus</taxon>
    </lineage>
</organism>
<evidence type="ECO:0000256" key="7">
    <source>
        <dbReference type="ARBA" id="ARBA00022840"/>
    </source>
</evidence>
<evidence type="ECO:0000256" key="9">
    <source>
        <dbReference type="ARBA" id="ARBA00023136"/>
    </source>
</evidence>
<evidence type="ECO:0000256" key="5">
    <source>
        <dbReference type="ARBA" id="ARBA00022741"/>
    </source>
</evidence>
<dbReference type="GO" id="GO:0005829">
    <property type="term" value="C:cytosol"/>
    <property type="evidence" value="ECO:0007669"/>
    <property type="project" value="TreeGrafter"/>
</dbReference>
<dbReference type="InterPro" id="IPR027417">
    <property type="entry name" value="P-loop_NTPase"/>
</dbReference>
<dbReference type="Gene3D" id="1.10.8.60">
    <property type="match status" value="2"/>
</dbReference>
<dbReference type="FunFam" id="1.10.8.60:FF:000153">
    <property type="entry name" value="Peroxisome biogenesis protein 1"/>
    <property type="match status" value="1"/>
</dbReference>
<dbReference type="Proteomes" id="UP000075243">
    <property type="component" value="Unassembled WGS sequence"/>
</dbReference>
<proteinExistence type="inferred from homology"/>
<dbReference type="OMA" id="WVVAWSG"/>
<dbReference type="SUPFAM" id="SSF50692">
    <property type="entry name" value="ADC-like"/>
    <property type="match status" value="1"/>
</dbReference>
<dbReference type="EMBL" id="KQ483658">
    <property type="protein sequence ID" value="KYP43654.1"/>
    <property type="molecule type" value="Genomic_DNA"/>
</dbReference>